<gene>
    <name evidence="5" type="ORF">TMES_09975</name>
</gene>
<keyword evidence="6" id="KW-1185">Reference proteome</keyword>
<dbReference type="Pfam" id="PF04586">
    <property type="entry name" value="Peptidase_S78"/>
    <property type="match status" value="1"/>
</dbReference>
<evidence type="ECO:0000313" key="5">
    <source>
        <dbReference type="EMBL" id="OSQ39011.1"/>
    </source>
</evidence>
<reference evidence="5 6" key="1">
    <citation type="submission" date="2014-03" db="EMBL/GenBank/DDBJ databases">
        <title>The draft genome sequence of Thalassospira mesophila JCM 18969.</title>
        <authorList>
            <person name="Lai Q."/>
            <person name="Shao Z."/>
        </authorList>
    </citation>
    <scope>NUCLEOTIDE SEQUENCE [LARGE SCALE GENOMIC DNA]</scope>
    <source>
        <strain evidence="5 6">JCM 18969</strain>
    </source>
</reference>
<dbReference type="RefSeq" id="WP_085581985.1">
    <property type="nucleotide sequence ID" value="NZ_JFKA01000003.1"/>
</dbReference>
<organism evidence="5 6">
    <name type="scientific">Thalassospira mesophila</name>
    <dbReference type="NCBI Taxonomy" id="1293891"/>
    <lineage>
        <taxon>Bacteria</taxon>
        <taxon>Pseudomonadati</taxon>
        <taxon>Pseudomonadota</taxon>
        <taxon>Alphaproteobacteria</taxon>
        <taxon>Rhodospirillales</taxon>
        <taxon>Thalassospiraceae</taxon>
        <taxon>Thalassospira</taxon>
    </lineage>
</organism>
<dbReference type="Pfam" id="PF25209">
    <property type="entry name" value="Phage_capsid_4"/>
    <property type="match status" value="1"/>
</dbReference>
<name>A0A1Y2L1A8_9PROT</name>
<dbReference type="NCBIfam" id="NF045541">
    <property type="entry name" value="scaf_prot_MCP2"/>
    <property type="match status" value="1"/>
</dbReference>
<dbReference type="AlphaFoldDB" id="A0A1Y2L1A8"/>
<keyword evidence="2" id="KW-0645">Protease</keyword>
<evidence type="ECO:0000259" key="4">
    <source>
        <dbReference type="Pfam" id="PF04586"/>
    </source>
</evidence>
<evidence type="ECO:0000256" key="3">
    <source>
        <dbReference type="ARBA" id="ARBA00022801"/>
    </source>
</evidence>
<feature type="domain" description="Prohead serine protease" evidence="4">
    <location>
        <begin position="74"/>
        <end position="172"/>
    </location>
</feature>
<protein>
    <recommendedName>
        <fullName evidence="4">Prohead serine protease domain-containing protein</fullName>
    </recommendedName>
</protein>
<dbReference type="STRING" id="1293891.TMES_09975"/>
<dbReference type="InterPro" id="IPR054613">
    <property type="entry name" value="Peptidase_S78_dom"/>
</dbReference>
<comment type="caution">
    <text evidence="5">The sequence shown here is derived from an EMBL/GenBank/DDBJ whole genome shotgun (WGS) entry which is preliminary data.</text>
</comment>
<dbReference type="GO" id="GO:0006508">
    <property type="term" value="P:proteolysis"/>
    <property type="evidence" value="ECO:0007669"/>
    <property type="project" value="UniProtKB-KW"/>
</dbReference>
<evidence type="ECO:0000256" key="2">
    <source>
        <dbReference type="ARBA" id="ARBA00022670"/>
    </source>
</evidence>
<dbReference type="EMBL" id="JFKA01000003">
    <property type="protein sequence ID" value="OSQ39011.1"/>
    <property type="molecule type" value="Genomic_DNA"/>
</dbReference>
<dbReference type="OrthoDB" id="9806592at2"/>
<dbReference type="GO" id="GO:0008233">
    <property type="term" value="F:peptidase activity"/>
    <property type="evidence" value="ECO:0007669"/>
    <property type="project" value="UniProtKB-KW"/>
</dbReference>
<accession>A0A1Y2L1A8</accession>
<sequence>MPDQKRKTQLPMQLREATVVPVLNEKGEQDESIVELIFTTGAAVRRYDFWEDQVYEEVLSLEPGHVRLDRLNNGAVPLLRDHRNSVDSLAGAILSGEIRDGKGVARAKLDRGDEIAERVYRQVAARILTNTSIGYHVYKYEITREEGKLPVYRAVDWELMEISLVAVPADAGAGFRNGGNDAPVEVVELARCADLVDGTKDTDMTLNASERQQPNNGNQPVPQGQAETIDVAAERSAAIAGERQRIVDIQGIATRHRLDAEFVTRHIDAGSTIDVVRGAALDALADAGGDGGVEVRNHIALGASNEDPAQVRSALVVAMAHSMSPNAVKLEGMAEKYRGYGPMAIAEESLASRGNPVNSRNREIISRAALHSTSDFPYLMADSVNMVLRNEYQIANPSYRRFAARKNFADFRPHSFLSAGDFPALEKVKENGEVKSGTFSESKETMRLDTWARKIGFGRNLLINDNLGAIAGMPGKVGRRIAAQENQIVFAVLNANSGAGIEMADGKAIFHADHKNKAATGTVIDVANLGKARAAMRKQETPDGLTLNLMAKILLVGPDKETEAEKVMSSILAATTGEVNPFTGKLEVVADAEIDGNHWYTLCDPNAEEVIAYGYLNGAEAPQVMVKEGFDYLGFEMRVVHDFAAGATGTYGGYYNPGA</sequence>
<evidence type="ECO:0000313" key="6">
    <source>
        <dbReference type="Proteomes" id="UP000193391"/>
    </source>
</evidence>
<evidence type="ECO:0000256" key="1">
    <source>
        <dbReference type="ARBA" id="ARBA00022612"/>
    </source>
</evidence>
<keyword evidence="1" id="KW-1188">Viral release from host cell</keyword>
<keyword evidence="3" id="KW-0378">Hydrolase</keyword>
<proteinExistence type="predicted"/>
<dbReference type="Proteomes" id="UP000193391">
    <property type="component" value="Unassembled WGS sequence"/>
</dbReference>